<dbReference type="HOGENOM" id="CLU_027938_4_1_11"/>
<dbReference type="eggNOG" id="COG0204">
    <property type="taxonomic scope" value="Bacteria"/>
</dbReference>
<keyword evidence="3" id="KW-0812">Transmembrane</keyword>
<evidence type="ECO:0000313" key="6">
    <source>
        <dbReference type="Proteomes" id="UP000004926"/>
    </source>
</evidence>
<dbReference type="STRING" id="882083.SacmaDRAFT_1507"/>
<keyword evidence="3" id="KW-0472">Membrane</keyword>
<dbReference type="SUPFAM" id="SSF69593">
    <property type="entry name" value="Glycerol-3-phosphate (1)-acyltransferase"/>
    <property type="match status" value="1"/>
</dbReference>
<evidence type="ECO:0000256" key="2">
    <source>
        <dbReference type="ARBA" id="ARBA00023315"/>
    </source>
</evidence>
<dbReference type="GO" id="GO:0003841">
    <property type="term" value="F:1-acylglycerol-3-phosphate O-acyltransferase activity"/>
    <property type="evidence" value="ECO:0007669"/>
    <property type="project" value="TreeGrafter"/>
</dbReference>
<evidence type="ECO:0000259" key="4">
    <source>
        <dbReference type="SMART" id="SM00563"/>
    </source>
</evidence>
<protein>
    <submittedName>
        <fullName evidence="5">1-acyl-sn-glycerol-3-phosphate acyltransferase</fullName>
    </submittedName>
</protein>
<organism evidence="5 6">
    <name type="scientific">Saccharomonospora marina XMU15</name>
    <dbReference type="NCBI Taxonomy" id="882083"/>
    <lineage>
        <taxon>Bacteria</taxon>
        <taxon>Bacillati</taxon>
        <taxon>Actinomycetota</taxon>
        <taxon>Actinomycetes</taxon>
        <taxon>Pseudonocardiales</taxon>
        <taxon>Pseudonocardiaceae</taxon>
        <taxon>Saccharomonospora</taxon>
    </lineage>
</organism>
<keyword evidence="2 5" id="KW-0012">Acyltransferase</keyword>
<dbReference type="CDD" id="cd07989">
    <property type="entry name" value="LPLAT_AGPAT-like"/>
    <property type="match status" value="1"/>
</dbReference>
<sequence length="246" mass="26575">MAGGGRLRPLSIIRRFPRRGRGLWFGIAIEIVALLLAVTTRWRLSGLGHLPRQGGVLVASNHVSFADPPLVTLFCLAAGRVPRFFAKAGLWKVPLIRSVMASGRHIRVHRGRTSVLDAYRNGVAAVQAGECVAVFPEGTFTERADGWPMRGKTGLARMALTTGAPVVPLVCWGTRRLLPPGAWVPRVIPRPTIHLAAGPPVELSDLAGERPTASQLREATERIMAAIIALLAQVRDQDPPPELLQA</sequence>
<dbReference type="GO" id="GO:0005886">
    <property type="term" value="C:plasma membrane"/>
    <property type="evidence" value="ECO:0007669"/>
    <property type="project" value="TreeGrafter"/>
</dbReference>
<evidence type="ECO:0000256" key="3">
    <source>
        <dbReference type="SAM" id="Phobius"/>
    </source>
</evidence>
<feature type="transmembrane region" description="Helical" evidence="3">
    <location>
        <begin position="21"/>
        <end position="42"/>
    </location>
</feature>
<dbReference type="AlphaFoldDB" id="H5X1J2"/>
<keyword evidence="3" id="KW-1133">Transmembrane helix</keyword>
<proteinExistence type="predicted"/>
<dbReference type="Pfam" id="PF01553">
    <property type="entry name" value="Acyltransferase"/>
    <property type="match status" value="1"/>
</dbReference>
<dbReference type="Proteomes" id="UP000004926">
    <property type="component" value="Chromosome"/>
</dbReference>
<dbReference type="RefSeq" id="WP_009153169.1">
    <property type="nucleotide sequence ID" value="NZ_CM001439.1"/>
</dbReference>
<reference evidence="5 6" key="1">
    <citation type="journal article" date="2012" name="Stand. Genomic Sci.">
        <title>Genome sequence of the ocean sediment bacterium Saccharomonospora marina type strain (XMU15(T)).</title>
        <authorList>
            <person name="Klenk H.P."/>
            <person name="Lu M."/>
            <person name="Lucas S."/>
            <person name="Lapidus A."/>
            <person name="Copeland A."/>
            <person name="Pitluck S."/>
            <person name="Goodwin L.A."/>
            <person name="Han C."/>
            <person name="Tapia R."/>
            <person name="Brambilla E.M."/>
            <person name="Potter G."/>
            <person name="Land M."/>
            <person name="Ivanova N."/>
            <person name="Rohde M."/>
            <person name="Goker M."/>
            <person name="Detter J.C."/>
            <person name="Li W.J."/>
            <person name="Kyrpides N.C."/>
            <person name="Woyke T."/>
        </authorList>
    </citation>
    <scope>NUCLEOTIDE SEQUENCE [LARGE SCALE GENOMIC DNA]</scope>
    <source>
        <strain evidence="5 6">XMU15</strain>
    </source>
</reference>
<evidence type="ECO:0000313" key="5">
    <source>
        <dbReference type="EMBL" id="EHR49783.1"/>
    </source>
</evidence>
<dbReference type="PANTHER" id="PTHR10434:SF55">
    <property type="entry name" value="POSSIBLE ACYLTRANSFERASE"/>
    <property type="match status" value="1"/>
</dbReference>
<gene>
    <name evidence="5" type="ORF">SacmaDRAFT_1507</name>
</gene>
<dbReference type="EMBL" id="CM001439">
    <property type="protein sequence ID" value="EHR49783.1"/>
    <property type="molecule type" value="Genomic_DNA"/>
</dbReference>
<accession>H5X1J2</accession>
<dbReference type="InterPro" id="IPR002123">
    <property type="entry name" value="Plipid/glycerol_acylTrfase"/>
</dbReference>
<dbReference type="SMART" id="SM00563">
    <property type="entry name" value="PlsC"/>
    <property type="match status" value="1"/>
</dbReference>
<keyword evidence="1 5" id="KW-0808">Transferase</keyword>
<feature type="domain" description="Phospholipid/glycerol acyltransferase" evidence="4">
    <location>
        <begin position="56"/>
        <end position="174"/>
    </location>
</feature>
<dbReference type="GO" id="GO:0006654">
    <property type="term" value="P:phosphatidic acid biosynthetic process"/>
    <property type="evidence" value="ECO:0007669"/>
    <property type="project" value="TreeGrafter"/>
</dbReference>
<dbReference type="PANTHER" id="PTHR10434">
    <property type="entry name" value="1-ACYL-SN-GLYCEROL-3-PHOSPHATE ACYLTRANSFERASE"/>
    <property type="match status" value="1"/>
</dbReference>
<keyword evidence="6" id="KW-1185">Reference proteome</keyword>
<name>H5X1J2_9PSEU</name>
<evidence type="ECO:0000256" key="1">
    <source>
        <dbReference type="ARBA" id="ARBA00022679"/>
    </source>
</evidence>